<organism evidence="2 3">
    <name type="scientific">Vitrella brassicaformis (strain CCMP3155)</name>
    <dbReference type="NCBI Taxonomy" id="1169540"/>
    <lineage>
        <taxon>Eukaryota</taxon>
        <taxon>Sar</taxon>
        <taxon>Alveolata</taxon>
        <taxon>Colpodellida</taxon>
        <taxon>Vitrellaceae</taxon>
        <taxon>Vitrella</taxon>
    </lineage>
</organism>
<feature type="region of interest" description="Disordered" evidence="1">
    <location>
        <begin position="604"/>
        <end position="642"/>
    </location>
</feature>
<feature type="region of interest" description="Disordered" evidence="1">
    <location>
        <begin position="657"/>
        <end position="689"/>
    </location>
</feature>
<dbReference type="EMBL" id="CDMY01001019">
    <property type="protein sequence ID" value="CEM38972.1"/>
    <property type="molecule type" value="Genomic_DNA"/>
</dbReference>
<name>A0A0G4H5W4_VITBC</name>
<gene>
    <name evidence="2" type="ORF">Vbra_10621</name>
</gene>
<accession>A0A0G4H5W4</accession>
<proteinExistence type="predicted"/>
<protein>
    <submittedName>
        <fullName evidence="2">Uncharacterized protein</fullName>
    </submittedName>
</protein>
<keyword evidence="3" id="KW-1185">Reference proteome</keyword>
<dbReference type="InParanoid" id="A0A0G4H5W4"/>
<feature type="compositionally biased region" description="Pro residues" evidence="1">
    <location>
        <begin position="629"/>
        <end position="642"/>
    </location>
</feature>
<evidence type="ECO:0000313" key="2">
    <source>
        <dbReference type="EMBL" id="CEM38972.1"/>
    </source>
</evidence>
<dbReference type="Proteomes" id="UP000041254">
    <property type="component" value="Unassembled WGS sequence"/>
</dbReference>
<sequence length="689" mass="74337">MSLCLREIRVLLARGIHPDALSGDELVSLLADEYATRYLEAFDIEPTRKNKGHVLKAMPLSSCTMQASWETQGITAADAITILLPVAGQSGMAADDATQEDEKAAPPAAAAAARSLIRSASARGSLTSVADKGAGGAAVAAAGAGVAGVKKPSRAKVMGLGQGHYLPSPVYLDVSPPPTARVASSGAREDRPSFFGVVREAVTDQLPQHTHIDMLGHRSRDKERKASQDVSPRLVAFFQALRDIRAAAAAPHISQANAQLKTLTTKPPKRVMTMSLHDDDRTSATQDDESHQGALLLGGEGIRRGKEARETTEREEDAIAAVQVLHWKFLSLRDDTGGREPSLSDWVLGLPKAVKTALLTQPLDVPAARVRQELDYLVSDPGRLPMDKLTLRPERLTVDVKERIAKILTSDSCLQLSISFAQSLNWHIAAPLLASTQPLIDAMDDATDMPSVAAISEADRQALTLSLHTTFAVLRKQCAGLHPKGLGMGYAMPLVTLVVRVMAECIFQIACPILTEKHANQRHFLRFLNLDFYATFDPDRSCSSFPGLDSCLSEMGSPPQQPPFAPTLTRAVRMPKETARTRQQKLRMRKLRTSPLLHQVLVSGASATDAHNASTAETSAEQPSHPMSSPLPPLPLPAHPPFTVPHLESCAVNTTSTLETHKVAPSSKPPPREAMHPSLSQRIKGKRLR</sequence>
<reference evidence="2 3" key="1">
    <citation type="submission" date="2014-11" db="EMBL/GenBank/DDBJ databases">
        <authorList>
            <person name="Zhu J."/>
            <person name="Qi W."/>
            <person name="Song R."/>
        </authorList>
    </citation>
    <scope>NUCLEOTIDE SEQUENCE [LARGE SCALE GENOMIC DNA]</scope>
</reference>
<evidence type="ECO:0000256" key="1">
    <source>
        <dbReference type="SAM" id="MobiDB-lite"/>
    </source>
</evidence>
<evidence type="ECO:0000313" key="3">
    <source>
        <dbReference type="Proteomes" id="UP000041254"/>
    </source>
</evidence>
<dbReference type="VEuPathDB" id="CryptoDB:Vbra_10621"/>
<feature type="compositionally biased region" description="Polar residues" evidence="1">
    <location>
        <begin position="605"/>
        <end position="622"/>
    </location>
</feature>
<dbReference type="AlphaFoldDB" id="A0A0G4H5W4"/>